<comment type="caution">
    <text evidence="2">The sequence shown here is derived from an EMBL/GenBank/DDBJ whole genome shotgun (WGS) entry which is preliminary data.</text>
</comment>
<dbReference type="EMBL" id="BMNE01000005">
    <property type="protein sequence ID" value="GGN88572.1"/>
    <property type="molecule type" value="Genomic_DNA"/>
</dbReference>
<accession>A0ABQ2KS76</accession>
<evidence type="ECO:0000256" key="1">
    <source>
        <dbReference type="SAM" id="Phobius"/>
    </source>
</evidence>
<proteinExistence type="predicted"/>
<gene>
    <name evidence="2" type="ORF">GCM10011610_46140</name>
</gene>
<sequence>MWPKVSPTGGNRFAQPDRAECGADQYVDWAIAGYSPSLLSTLVRLLPVCQLCVVEIAMGAVSLAMRPR</sequence>
<keyword evidence="3" id="KW-1185">Reference proteome</keyword>
<keyword evidence="1" id="KW-0472">Membrane</keyword>
<keyword evidence="1" id="KW-1133">Transmembrane helix</keyword>
<organism evidence="2 3">
    <name type="scientific">Nocardia rhizosphaerihabitans</name>
    <dbReference type="NCBI Taxonomy" id="1691570"/>
    <lineage>
        <taxon>Bacteria</taxon>
        <taxon>Bacillati</taxon>
        <taxon>Actinomycetota</taxon>
        <taxon>Actinomycetes</taxon>
        <taxon>Mycobacteriales</taxon>
        <taxon>Nocardiaceae</taxon>
        <taxon>Nocardia</taxon>
    </lineage>
</organism>
<protein>
    <submittedName>
        <fullName evidence="2">Uncharacterized protein</fullName>
    </submittedName>
</protein>
<dbReference type="Proteomes" id="UP000658127">
    <property type="component" value="Unassembled WGS sequence"/>
</dbReference>
<feature type="transmembrane region" description="Helical" evidence="1">
    <location>
        <begin position="45"/>
        <end position="65"/>
    </location>
</feature>
<evidence type="ECO:0000313" key="3">
    <source>
        <dbReference type="Proteomes" id="UP000658127"/>
    </source>
</evidence>
<evidence type="ECO:0000313" key="2">
    <source>
        <dbReference type="EMBL" id="GGN88572.1"/>
    </source>
</evidence>
<keyword evidence="1" id="KW-0812">Transmembrane</keyword>
<name>A0ABQ2KS76_9NOCA</name>
<reference evidence="3" key="1">
    <citation type="journal article" date="2019" name="Int. J. Syst. Evol. Microbiol.">
        <title>The Global Catalogue of Microorganisms (GCM) 10K type strain sequencing project: providing services to taxonomists for standard genome sequencing and annotation.</title>
        <authorList>
            <consortium name="The Broad Institute Genomics Platform"/>
            <consortium name="The Broad Institute Genome Sequencing Center for Infectious Disease"/>
            <person name="Wu L."/>
            <person name="Ma J."/>
        </authorList>
    </citation>
    <scope>NUCLEOTIDE SEQUENCE [LARGE SCALE GENOMIC DNA]</scope>
    <source>
        <strain evidence="3">CGMCC 4.7329</strain>
    </source>
</reference>